<dbReference type="EnsemblPlants" id="Solyc02g092515.1.1">
    <property type="protein sequence ID" value="Solyc02g092515.1.1"/>
    <property type="gene ID" value="Solyc02g092515.1"/>
</dbReference>
<reference evidence="1" key="1">
    <citation type="journal article" date="2012" name="Nature">
        <title>The tomato genome sequence provides insights into fleshy fruit evolution.</title>
        <authorList>
            <consortium name="Tomato Genome Consortium"/>
        </authorList>
    </citation>
    <scope>NUCLEOTIDE SEQUENCE [LARGE SCALE GENOMIC DNA]</scope>
    <source>
        <strain evidence="1">cv. Heinz 1706</strain>
    </source>
</reference>
<dbReference type="InParanoid" id="A0A3Q7FDB1"/>
<sequence>MKGNVIKFLGKVNSVSDLISVKYVSKSHDMMFQIWNSKVQAQGEGTSKRTGESKEEWRDFPPEITVEYLSYISDSRTGTENLKNQDTILDITSGVLHFVAQKLPAQTTTKISYSDGSRKGKYLLSTNAVCAYTKGFPCSPPSKMPTPMVDQTCGTVIFLFLELNRFGIYASIGGLDSCDVYSSDPSKFYYDGDDLTHKHSHGEENP</sequence>
<keyword evidence="2" id="KW-1185">Reference proteome</keyword>
<proteinExistence type="predicted"/>
<organism evidence="1">
    <name type="scientific">Solanum lycopersicum</name>
    <name type="common">Tomato</name>
    <name type="synonym">Lycopersicon esculentum</name>
    <dbReference type="NCBI Taxonomy" id="4081"/>
    <lineage>
        <taxon>Eukaryota</taxon>
        <taxon>Viridiplantae</taxon>
        <taxon>Streptophyta</taxon>
        <taxon>Embryophyta</taxon>
        <taxon>Tracheophyta</taxon>
        <taxon>Spermatophyta</taxon>
        <taxon>Magnoliopsida</taxon>
        <taxon>eudicotyledons</taxon>
        <taxon>Gunneridae</taxon>
        <taxon>Pentapetalae</taxon>
        <taxon>asterids</taxon>
        <taxon>lamiids</taxon>
        <taxon>Solanales</taxon>
        <taxon>Solanaceae</taxon>
        <taxon>Solanoideae</taxon>
        <taxon>Solaneae</taxon>
        <taxon>Solanum</taxon>
        <taxon>Solanum subgen. Lycopersicon</taxon>
    </lineage>
</organism>
<accession>A0A3Q7FDB1</accession>
<dbReference type="AlphaFoldDB" id="A0A3Q7FDB1"/>
<dbReference type="STRING" id="4081.A0A3Q7FDB1"/>
<dbReference type="Gramene" id="Solyc02g092515.1.1">
    <property type="protein sequence ID" value="Solyc02g092515.1.1"/>
    <property type="gene ID" value="Solyc02g092515.1"/>
</dbReference>
<reference evidence="1" key="2">
    <citation type="submission" date="2019-01" db="UniProtKB">
        <authorList>
            <consortium name="EnsemblPlants"/>
        </authorList>
    </citation>
    <scope>IDENTIFICATION</scope>
    <source>
        <strain evidence="1">cv. Heinz 1706</strain>
    </source>
</reference>
<protein>
    <submittedName>
        <fullName evidence="1">Uncharacterized protein</fullName>
    </submittedName>
</protein>
<name>A0A3Q7FDB1_SOLLC</name>
<evidence type="ECO:0000313" key="2">
    <source>
        <dbReference type="Proteomes" id="UP000004994"/>
    </source>
</evidence>
<evidence type="ECO:0000313" key="1">
    <source>
        <dbReference type="EnsemblPlants" id="Solyc02g092515.1.1"/>
    </source>
</evidence>
<dbReference type="Proteomes" id="UP000004994">
    <property type="component" value="Chromosome 2"/>
</dbReference>